<dbReference type="Pfam" id="PF09548">
    <property type="entry name" value="Spore_III_AB"/>
    <property type="match status" value="1"/>
</dbReference>
<comment type="caution">
    <text evidence="2">The sequence shown here is derived from an EMBL/GenBank/DDBJ whole genome shotgun (WGS) entry which is preliminary data.</text>
</comment>
<dbReference type="PIRSF" id="PIRSF021435">
    <property type="entry name" value="SpoIIIAB"/>
    <property type="match status" value="1"/>
</dbReference>
<name>A0A4R2KZ37_9FIRM</name>
<protein>
    <submittedName>
        <fullName evidence="2">Stage III sporulation protein AB</fullName>
    </submittedName>
</protein>
<dbReference type="EMBL" id="SLWV01000003">
    <property type="protein sequence ID" value="TCO79183.1"/>
    <property type="molecule type" value="Genomic_DNA"/>
</dbReference>
<feature type="transmembrane region" description="Helical" evidence="1">
    <location>
        <begin position="6"/>
        <end position="27"/>
    </location>
</feature>
<dbReference type="RefSeq" id="WP_165916217.1">
    <property type="nucleotide sequence ID" value="NZ_SLWV01000003.1"/>
</dbReference>
<dbReference type="Proteomes" id="UP000294919">
    <property type="component" value="Unassembled WGS sequence"/>
</dbReference>
<keyword evidence="1" id="KW-0472">Membrane</keyword>
<reference evidence="2 3" key="1">
    <citation type="submission" date="2019-03" db="EMBL/GenBank/DDBJ databases">
        <title>Genomic Encyclopedia of Type Strains, Phase IV (KMG-IV): sequencing the most valuable type-strain genomes for metagenomic binning, comparative biology and taxonomic classification.</title>
        <authorList>
            <person name="Goeker M."/>
        </authorList>
    </citation>
    <scope>NUCLEOTIDE SEQUENCE [LARGE SCALE GENOMIC DNA]</scope>
    <source>
        <strain evidence="2 3">DSM 102940</strain>
    </source>
</reference>
<dbReference type="InterPro" id="IPR014198">
    <property type="entry name" value="Spore_III_AB"/>
</dbReference>
<keyword evidence="3" id="KW-1185">Reference proteome</keyword>
<accession>A0A4R2KZ37</accession>
<evidence type="ECO:0000313" key="2">
    <source>
        <dbReference type="EMBL" id="TCO79183.1"/>
    </source>
</evidence>
<proteinExistence type="predicted"/>
<gene>
    <name evidence="2" type="ORF">EV214_103236</name>
</gene>
<dbReference type="AlphaFoldDB" id="A0A4R2KZ37"/>
<evidence type="ECO:0000256" key="1">
    <source>
        <dbReference type="SAM" id="Phobius"/>
    </source>
</evidence>
<sequence>MFAKTIFSIIIILSTATIGYVFAYGYVQRLHQLKNLYLSFQLLETEIIYASNPLPIAMKKVGERSHKTIRKIFTDVYDILHSKMGYSIEEVWNTAINNHFKQTSLNMEDKEILLDFGKSLGFADKENQIKNFKLIYLQLEKQQQIAEGLRMKNEKMCKSLGILVGIGIVIVFI</sequence>
<organism evidence="2 3">
    <name type="scientific">Marinisporobacter balticus</name>
    <dbReference type="NCBI Taxonomy" id="2018667"/>
    <lineage>
        <taxon>Bacteria</taxon>
        <taxon>Bacillati</taxon>
        <taxon>Bacillota</taxon>
        <taxon>Clostridia</taxon>
        <taxon>Peptostreptococcales</taxon>
        <taxon>Thermotaleaceae</taxon>
        <taxon>Marinisporobacter</taxon>
    </lineage>
</organism>
<keyword evidence="1" id="KW-0812">Transmembrane</keyword>
<keyword evidence="1" id="KW-1133">Transmembrane helix</keyword>
<evidence type="ECO:0000313" key="3">
    <source>
        <dbReference type="Proteomes" id="UP000294919"/>
    </source>
</evidence>
<dbReference type="NCBIfam" id="TIGR02833">
    <property type="entry name" value="spore_III_AB"/>
    <property type="match status" value="1"/>
</dbReference>